<evidence type="ECO:0000256" key="2">
    <source>
        <dbReference type="ARBA" id="ARBA00022692"/>
    </source>
</evidence>
<evidence type="ECO:0000256" key="4">
    <source>
        <dbReference type="ARBA" id="ARBA00023136"/>
    </source>
</evidence>
<accession>A0A061AIK2</accession>
<feature type="transmembrane region" description="Helical" evidence="5">
    <location>
        <begin position="7"/>
        <end position="27"/>
    </location>
</feature>
<dbReference type="GO" id="GO:0005886">
    <property type="term" value="C:plasma membrane"/>
    <property type="evidence" value="ECO:0007669"/>
    <property type="project" value="TreeGrafter"/>
</dbReference>
<name>A0A061AIK2_9MOLU</name>
<feature type="transmembrane region" description="Helical" evidence="5">
    <location>
        <begin position="145"/>
        <end position="169"/>
    </location>
</feature>
<dbReference type="InterPro" id="IPR023271">
    <property type="entry name" value="Aquaporin-like"/>
</dbReference>
<feature type="transmembrane region" description="Helical" evidence="5">
    <location>
        <begin position="72"/>
        <end position="94"/>
    </location>
</feature>
<evidence type="ECO:0000313" key="7">
    <source>
        <dbReference type="Proteomes" id="UP000032434"/>
    </source>
</evidence>
<dbReference type="EMBL" id="LK028559">
    <property type="protein sequence ID" value="CDR30797.1"/>
    <property type="molecule type" value="Genomic_DNA"/>
</dbReference>
<sequence>MNRIRFILSAMMAGVLIALAGTIYLSVKSENAVLGAFLFGFGLLTVVSLDYKLYTGRIGYIIDQPKSYIIDILWIILGNVLGSLLIASIVHLGQIEVVINGAIDLVDYKLAKDFWTMFAQSILCGMMMYLGVDGFKRAPNDVSKVVINIFAVVIFILAGFEHSIANIYYFFLANIWSFHTVLWFVLMLIGNGIGSVLLNLIEKVGKLKKV</sequence>
<feature type="transmembrane region" description="Helical" evidence="5">
    <location>
        <begin position="181"/>
        <end position="201"/>
    </location>
</feature>
<dbReference type="KEGG" id="aoc:Aocu_07240"/>
<dbReference type="Pfam" id="PF01226">
    <property type="entry name" value="Form_Nir_trans"/>
    <property type="match status" value="1"/>
</dbReference>
<gene>
    <name evidence="6" type="primary">nirC</name>
    <name evidence="6" type="ORF">Aocu_07240</name>
</gene>
<dbReference type="GO" id="GO:0015499">
    <property type="term" value="F:formate transmembrane transporter activity"/>
    <property type="evidence" value="ECO:0007669"/>
    <property type="project" value="TreeGrafter"/>
</dbReference>
<evidence type="ECO:0000256" key="5">
    <source>
        <dbReference type="SAM" id="Phobius"/>
    </source>
</evidence>
<dbReference type="FunCoup" id="A0A061AIK2">
    <property type="interactions" value="39"/>
</dbReference>
<evidence type="ECO:0000256" key="3">
    <source>
        <dbReference type="ARBA" id="ARBA00022989"/>
    </source>
</evidence>
<evidence type="ECO:0000313" key="6">
    <source>
        <dbReference type="EMBL" id="CDR30797.1"/>
    </source>
</evidence>
<feature type="transmembrane region" description="Helical" evidence="5">
    <location>
        <begin position="33"/>
        <end position="51"/>
    </location>
</feature>
<keyword evidence="3 5" id="KW-1133">Transmembrane helix</keyword>
<dbReference type="STRING" id="35623.Aocu_07240"/>
<evidence type="ECO:0000256" key="1">
    <source>
        <dbReference type="ARBA" id="ARBA00004141"/>
    </source>
</evidence>
<dbReference type="PANTHER" id="PTHR30520">
    <property type="entry name" value="FORMATE TRANSPORTER-RELATED"/>
    <property type="match status" value="1"/>
</dbReference>
<proteinExistence type="predicted"/>
<protein>
    <submittedName>
        <fullName evidence="6">Formate/nitrite transporter</fullName>
    </submittedName>
</protein>
<dbReference type="InParanoid" id="A0A061AIK2"/>
<dbReference type="Gene3D" id="1.20.1080.10">
    <property type="entry name" value="Glycerol uptake facilitator protein"/>
    <property type="match status" value="1"/>
</dbReference>
<reference evidence="7" key="1">
    <citation type="submission" date="2014-05" db="EMBL/GenBank/DDBJ databases">
        <authorList>
            <person name="Kube M."/>
        </authorList>
    </citation>
    <scope>NUCLEOTIDE SEQUENCE [LARGE SCALE GENOMIC DNA]</scope>
</reference>
<dbReference type="PANTHER" id="PTHR30520:SF8">
    <property type="entry name" value="NITRITE TRANSPORTER NIRC"/>
    <property type="match status" value="1"/>
</dbReference>
<dbReference type="HOGENOM" id="CLU_098605_0_0_14"/>
<dbReference type="AlphaFoldDB" id="A0A061AIK2"/>
<feature type="transmembrane region" description="Helical" evidence="5">
    <location>
        <begin position="114"/>
        <end position="133"/>
    </location>
</feature>
<keyword evidence="4 5" id="KW-0472">Membrane</keyword>
<keyword evidence="7" id="KW-1185">Reference proteome</keyword>
<keyword evidence="2 5" id="KW-0812">Transmembrane</keyword>
<organism evidence="6 7">
    <name type="scientific">Acholeplasma oculi</name>
    <dbReference type="NCBI Taxonomy" id="35623"/>
    <lineage>
        <taxon>Bacteria</taxon>
        <taxon>Bacillati</taxon>
        <taxon>Mycoplasmatota</taxon>
        <taxon>Mollicutes</taxon>
        <taxon>Acholeplasmatales</taxon>
        <taxon>Acholeplasmataceae</taxon>
        <taxon>Acholeplasma</taxon>
    </lineage>
</organism>
<dbReference type="PATRIC" id="fig|35623.3.peg.724"/>
<dbReference type="Proteomes" id="UP000032434">
    <property type="component" value="Chromosome 1"/>
</dbReference>
<comment type="subcellular location">
    <subcellularLocation>
        <location evidence="1">Membrane</location>
        <topology evidence="1">Multi-pass membrane protein</topology>
    </subcellularLocation>
</comment>
<dbReference type="InterPro" id="IPR000292">
    <property type="entry name" value="For/NO2_transpt"/>
</dbReference>